<dbReference type="AlphaFoldDB" id="A0A2J6X5T2"/>
<sequence>MSVYWVRFQGDSVAGAMKAIADALQQDNRETAPEADAVASSVSAPPSIDGDEYLQTNLHMMQQLWSVDPLRVELPSDQRLLTRLRVHLQHFIRRVTRWYVIFPWLQANEFHGATTRVVESLLVRQQTLQQELNEYRYRLQAIEQQVHLLRNELAMSRQHLMEVRQQLAVYQSKSE</sequence>
<dbReference type="EMBL" id="PNIQ01000485">
    <property type="protein sequence ID" value="PMP82052.1"/>
    <property type="molecule type" value="Genomic_DNA"/>
</dbReference>
<organism evidence="2 3">
    <name type="scientific">Chloroflexus aggregans</name>
    <dbReference type="NCBI Taxonomy" id="152260"/>
    <lineage>
        <taxon>Bacteria</taxon>
        <taxon>Bacillati</taxon>
        <taxon>Chloroflexota</taxon>
        <taxon>Chloroflexia</taxon>
        <taxon>Chloroflexales</taxon>
        <taxon>Chloroflexineae</taxon>
        <taxon>Chloroflexaceae</taxon>
        <taxon>Chloroflexus</taxon>
    </lineage>
</organism>
<protein>
    <submittedName>
        <fullName evidence="2">Uncharacterized protein</fullName>
    </submittedName>
</protein>
<reference evidence="2 3" key="1">
    <citation type="submission" date="2018-01" db="EMBL/GenBank/DDBJ databases">
        <title>Metagenomic assembled genomes from two thermal pools in the Uzon Caldera, Kamchatka, Russia.</title>
        <authorList>
            <person name="Wilkins L."/>
            <person name="Ettinger C."/>
        </authorList>
    </citation>
    <scope>NUCLEOTIDE SEQUENCE [LARGE SCALE GENOMIC DNA]</scope>
    <source>
        <strain evidence="2">ZAV-02</strain>
    </source>
</reference>
<evidence type="ECO:0000313" key="3">
    <source>
        <dbReference type="Proteomes" id="UP000243376"/>
    </source>
</evidence>
<keyword evidence="1" id="KW-0175">Coiled coil</keyword>
<name>A0A2J6X5T2_9CHLR</name>
<accession>A0A2J6X5T2</accession>
<evidence type="ECO:0000313" key="2">
    <source>
        <dbReference type="EMBL" id="PMP82052.1"/>
    </source>
</evidence>
<proteinExistence type="predicted"/>
<comment type="caution">
    <text evidence="2">The sequence shown here is derived from an EMBL/GenBank/DDBJ whole genome shotgun (WGS) entry which is preliminary data.</text>
</comment>
<gene>
    <name evidence="2" type="ORF">C0184_07375</name>
</gene>
<dbReference type="Proteomes" id="UP000243376">
    <property type="component" value="Unassembled WGS sequence"/>
</dbReference>
<evidence type="ECO:0000256" key="1">
    <source>
        <dbReference type="SAM" id="Coils"/>
    </source>
</evidence>
<feature type="coiled-coil region" evidence="1">
    <location>
        <begin position="125"/>
        <end position="159"/>
    </location>
</feature>